<organism evidence="1 2">
    <name type="scientific">Acidovorax lacteus</name>
    <dbReference type="NCBI Taxonomy" id="1924988"/>
    <lineage>
        <taxon>Bacteria</taxon>
        <taxon>Pseudomonadati</taxon>
        <taxon>Pseudomonadota</taxon>
        <taxon>Betaproteobacteria</taxon>
        <taxon>Burkholderiales</taxon>
        <taxon>Comamonadaceae</taxon>
        <taxon>Acidovorax</taxon>
    </lineage>
</organism>
<reference evidence="2" key="1">
    <citation type="journal article" date="2019" name="Int. J. Syst. Evol. Microbiol.">
        <title>The Global Catalogue of Microorganisms (GCM) 10K type strain sequencing project: providing services to taxonomists for standard genome sequencing and annotation.</title>
        <authorList>
            <consortium name="The Broad Institute Genomics Platform"/>
            <consortium name="The Broad Institute Genome Sequencing Center for Infectious Disease"/>
            <person name="Wu L."/>
            <person name="Ma J."/>
        </authorList>
    </citation>
    <scope>NUCLEOTIDE SEQUENCE [LARGE SCALE GENOMIC DNA]</scope>
    <source>
        <strain evidence="2">JCM 31890</strain>
    </source>
</reference>
<keyword evidence="2" id="KW-1185">Reference proteome</keyword>
<protein>
    <submittedName>
        <fullName evidence="1">Uncharacterized protein</fullName>
    </submittedName>
</protein>
<name>A0ABP8LEW7_9BURK</name>
<evidence type="ECO:0000313" key="1">
    <source>
        <dbReference type="EMBL" id="GAA4427595.1"/>
    </source>
</evidence>
<accession>A0ABP8LEW7</accession>
<evidence type="ECO:0000313" key="2">
    <source>
        <dbReference type="Proteomes" id="UP001501788"/>
    </source>
</evidence>
<comment type="caution">
    <text evidence="1">The sequence shown here is derived from an EMBL/GenBank/DDBJ whole genome shotgun (WGS) entry which is preliminary data.</text>
</comment>
<dbReference type="EMBL" id="BAABEX010000028">
    <property type="protein sequence ID" value="GAA4427595.1"/>
    <property type="molecule type" value="Genomic_DNA"/>
</dbReference>
<gene>
    <name evidence="1" type="ORF">GCM10023090_25170</name>
</gene>
<dbReference type="Proteomes" id="UP001501788">
    <property type="component" value="Unassembled WGS sequence"/>
</dbReference>
<proteinExistence type="predicted"/>
<sequence length="48" mass="4851">MENEKVSGAFVQITRAVCAKGPDGSATTVAVARPGVPADAARLPMHTA</sequence>